<gene>
    <name evidence="3" type="ORF">M422DRAFT_106663</name>
</gene>
<comment type="similarity">
    <text evidence="1">Belongs to the helicase family.</text>
</comment>
<comment type="cofactor">
    <cofactor evidence="1">
        <name>Mg(2+)</name>
        <dbReference type="ChEBI" id="CHEBI:18420"/>
    </cofactor>
</comment>
<evidence type="ECO:0000259" key="2">
    <source>
        <dbReference type="Pfam" id="PF05970"/>
    </source>
</evidence>
<dbReference type="EMBL" id="KN837136">
    <property type="protein sequence ID" value="KIJ41590.1"/>
    <property type="molecule type" value="Genomic_DNA"/>
</dbReference>
<dbReference type="PANTHER" id="PTHR10492">
    <property type="match status" value="1"/>
</dbReference>
<keyword evidence="1" id="KW-0347">Helicase</keyword>
<dbReference type="GO" id="GO:0000723">
    <property type="term" value="P:telomere maintenance"/>
    <property type="evidence" value="ECO:0007669"/>
    <property type="project" value="InterPro"/>
</dbReference>
<dbReference type="PANTHER" id="PTHR10492:SF94">
    <property type="entry name" value="ATP-DEPENDENT DNA HELICASE"/>
    <property type="match status" value="1"/>
</dbReference>
<dbReference type="GO" id="GO:0005524">
    <property type="term" value="F:ATP binding"/>
    <property type="evidence" value="ECO:0007669"/>
    <property type="project" value="UniProtKB-KW"/>
</dbReference>
<dbReference type="InterPro" id="IPR027417">
    <property type="entry name" value="P-loop_NTPase"/>
</dbReference>
<dbReference type="Proteomes" id="UP000054279">
    <property type="component" value="Unassembled WGS sequence"/>
</dbReference>
<comment type="catalytic activity">
    <reaction evidence="1">
        <text>ATP + H2O = ADP + phosphate + H(+)</text>
        <dbReference type="Rhea" id="RHEA:13065"/>
        <dbReference type="ChEBI" id="CHEBI:15377"/>
        <dbReference type="ChEBI" id="CHEBI:15378"/>
        <dbReference type="ChEBI" id="CHEBI:30616"/>
        <dbReference type="ChEBI" id="CHEBI:43474"/>
        <dbReference type="ChEBI" id="CHEBI:456216"/>
        <dbReference type="EC" id="5.6.2.3"/>
    </reaction>
</comment>
<dbReference type="OrthoDB" id="3366231at2759"/>
<dbReference type="GO" id="GO:0043139">
    <property type="term" value="F:5'-3' DNA helicase activity"/>
    <property type="evidence" value="ECO:0007669"/>
    <property type="project" value="UniProtKB-EC"/>
</dbReference>
<dbReference type="Pfam" id="PF05970">
    <property type="entry name" value="PIF1"/>
    <property type="match status" value="1"/>
</dbReference>
<keyword evidence="1" id="KW-0233">DNA recombination</keyword>
<keyword evidence="1" id="KW-0547">Nucleotide-binding</keyword>
<feature type="non-terminal residue" evidence="3">
    <location>
        <position position="76"/>
    </location>
</feature>
<sequence length="76" mass="8154">NPEQLEIFSSIMMAIEQGTSLCLFIDGKAGRGKTFLIQSIINEVRSRGQIAIATATSAFAALMYSGGRTTHSAFKV</sequence>
<dbReference type="GO" id="GO:0006281">
    <property type="term" value="P:DNA repair"/>
    <property type="evidence" value="ECO:0007669"/>
    <property type="project" value="UniProtKB-KW"/>
</dbReference>
<feature type="domain" description="DNA helicase Pif1-like DEAD-box helicase" evidence="2">
    <location>
        <begin position="1"/>
        <end position="76"/>
    </location>
</feature>
<keyword evidence="4" id="KW-1185">Reference proteome</keyword>
<dbReference type="GO" id="GO:0016887">
    <property type="term" value="F:ATP hydrolysis activity"/>
    <property type="evidence" value="ECO:0007669"/>
    <property type="project" value="RHEA"/>
</dbReference>
<dbReference type="EC" id="5.6.2.3" evidence="1"/>
<feature type="non-terminal residue" evidence="3">
    <location>
        <position position="1"/>
    </location>
</feature>
<dbReference type="HOGENOM" id="CLU_001324_9_7_1"/>
<evidence type="ECO:0000256" key="1">
    <source>
        <dbReference type="RuleBase" id="RU363044"/>
    </source>
</evidence>
<protein>
    <recommendedName>
        <fullName evidence="1">ATP-dependent DNA helicase</fullName>
        <ecNumber evidence="1">5.6.2.3</ecNumber>
    </recommendedName>
</protein>
<dbReference type="Gene3D" id="3.40.50.300">
    <property type="entry name" value="P-loop containing nucleotide triphosphate hydrolases"/>
    <property type="match status" value="1"/>
</dbReference>
<dbReference type="AlphaFoldDB" id="A0A0C9VSX8"/>
<evidence type="ECO:0000313" key="3">
    <source>
        <dbReference type="EMBL" id="KIJ41590.1"/>
    </source>
</evidence>
<organism evidence="3 4">
    <name type="scientific">Sphaerobolus stellatus (strain SS14)</name>
    <dbReference type="NCBI Taxonomy" id="990650"/>
    <lineage>
        <taxon>Eukaryota</taxon>
        <taxon>Fungi</taxon>
        <taxon>Dikarya</taxon>
        <taxon>Basidiomycota</taxon>
        <taxon>Agaricomycotina</taxon>
        <taxon>Agaricomycetes</taxon>
        <taxon>Phallomycetidae</taxon>
        <taxon>Geastrales</taxon>
        <taxon>Sphaerobolaceae</taxon>
        <taxon>Sphaerobolus</taxon>
    </lineage>
</organism>
<keyword evidence="1" id="KW-0234">DNA repair</keyword>
<dbReference type="SUPFAM" id="SSF52540">
    <property type="entry name" value="P-loop containing nucleoside triphosphate hydrolases"/>
    <property type="match status" value="1"/>
</dbReference>
<accession>A0A0C9VSX8</accession>
<dbReference type="InterPro" id="IPR010285">
    <property type="entry name" value="DNA_helicase_pif1-like_DEAD"/>
</dbReference>
<dbReference type="GO" id="GO:0006310">
    <property type="term" value="P:DNA recombination"/>
    <property type="evidence" value="ECO:0007669"/>
    <property type="project" value="UniProtKB-KW"/>
</dbReference>
<reference evidence="3 4" key="1">
    <citation type="submission" date="2014-06" db="EMBL/GenBank/DDBJ databases">
        <title>Evolutionary Origins and Diversification of the Mycorrhizal Mutualists.</title>
        <authorList>
            <consortium name="DOE Joint Genome Institute"/>
            <consortium name="Mycorrhizal Genomics Consortium"/>
            <person name="Kohler A."/>
            <person name="Kuo A."/>
            <person name="Nagy L.G."/>
            <person name="Floudas D."/>
            <person name="Copeland A."/>
            <person name="Barry K.W."/>
            <person name="Cichocki N."/>
            <person name="Veneault-Fourrey C."/>
            <person name="LaButti K."/>
            <person name="Lindquist E.A."/>
            <person name="Lipzen A."/>
            <person name="Lundell T."/>
            <person name="Morin E."/>
            <person name="Murat C."/>
            <person name="Riley R."/>
            <person name="Ohm R."/>
            <person name="Sun H."/>
            <person name="Tunlid A."/>
            <person name="Henrissat B."/>
            <person name="Grigoriev I.V."/>
            <person name="Hibbett D.S."/>
            <person name="Martin F."/>
        </authorList>
    </citation>
    <scope>NUCLEOTIDE SEQUENCE [LARGE SCALE GENOMIC DNA]</scope>
    <source>
        <strain evidence="3 4">SS14</strain>
    </source>
</reference>
<name>A0A0C9VSX8_SPHS4</name>
<proteinExistence type="inferred from homology"/>
<evidence type="ECO:0000313" key="4">
    <source>
        <dbReference type="Proteomes" id="UP000054279"/>
    </source>
</evidence>
<keyword evidence="1" id="KW-0067">ATP-binding</keyword>
<keyword evidence="1" id="KW-0378">Hydrolase</keyword>
<keyword evidence="1" id="KW-0227">DNA damage</keyword>